<comment type="caution">
    <text evidence="1">The sequence shown here is derived from an EMBL/GenBank/DDBJ whole genome shotgun (WGS) entry which is preliminary data.</text>
</comment>
<proteinExistence type="predicted"/>
<evidence type="ECO:0000313" key="2">
    <source>
        <dbReference type="Proteomes" id="UP000237718"/>
    </source>
</evidence>
<sequence length="198" mass="21057">MMLGHRFFASPACLVGLSGGLSDALTARFVLPLLASLAGVSSAAAEEQRFAAYITGYGFWDNTPPGTAIISHPVKHRRAGGSGTHDDPVTLAVGHALHGPHEILDFPPGTMLYLPRIKKYAVVEDTCGDGPRPQDGPCHTGARGHIWLDLYVGGQTVTPTQAEQCQYRITAVQMVYLNPAPHYEVHPGEVIGSGCAVF</sequence>
<organism evidence="1 2">
    <name type="scientific">Tritonibacter scottomollicae</name>
    <name type="common">Epibacterium scottomollicae</name>
    <dbReference type="NCBI Taxonomy" id="483013"/>
    <lineage>
        <taxon>Bacteria</taxon>
        <taxon>Pseudomonadati</taxon>
        <taxon>Pseudomonadota</taxon>
        <taxon>Alphaproteobacteria</taxon>
        <taxon>Rhodobacterales</taxon>
        <taxon>Paracoccaceae</taxon>
        <taxon>Tritonibacter</taxon>
    </lineage>
</organism>
<gene>
    <name evidence="1" type="ORF">CLV89_103341</name>
</gene>
<dbReference type="EMBL" id="PVUF01000003">
    <property type="protein sequence ID" value="PRZ49026.1"/>
    <property type="molecule type" value="Genomic_DNA"/>
</dbReference>
<evidence type="ECO:0000313" key="1">
    <source>
        <dbReference type="EMBL" id="PRZ49026.1"/>
    </source>
</evidence>
<dbReference type="AlphaFoldDB" id="A0A2T1AK94"/>
<reference evidence="1 2" key="1">
    <citation type="submission" date="2018-03" db="EMBL/GenBank/DDBJ databases">
        <title>Genomic Encyclopedia of Archaeal and Bacterial Type Strains, Phase II (KMG-II): from individual species to whole genera.</title>
        <authorList>
            <person name="Goeker M."/>
        </authorList>
    </citation>
    <scope>NUCLEOTIDE SEQUENCE [LARGE SCALE GENOMIC DNA]</scope>
    <source>
        <strain evidence="1 2">DSM 25328</strain>
    </source>
</reference>
<name>A0A2T1AK94_TRISK</name>
<dbReference type="RefSeq" id="WP_243394961.1">
    <property type="nucleotide sequence ID" value="NZ_PVUF01000003.1"/>
</dbReference>
<accession>A0A2T1AK94</accession>
<protein>
    <submittedName>
        <fullName evidence="1">Uncharacterized protein</fullName>
    </submittedName>
</protein>
<dbReference type="Proteomes" id="UP000237718">
    <property type="component" value="Unassembled WGS sequence"/>
</dbReference>